<comment type="subunit">
    <text evidence="9">The Tat system comprises two distinct complexes: a TatABC complex, containing multiple copies of TatA, TatB and TatC subunits, and a separate TatA complex, containing only TatA subunits. Substrates initially bind to the TatABC complex, which probably triggers association of the separate TatA complex to form the active translocon.</text>
</comment>
<comment type="function">
    <text evidence="9">Part of the twin-arginine translocation (Tat) system that transports large folded proteins containing a characteristic twin-arginine motif in their signal peptide across membranes. TatA could form the protein-conducting channel of the Tat system.</text>
</comment>
<dbReference type="InterPro" id="IPR006312">
    <property type="entry name" value="TatA/E"/>
</dbReference>
<organism evidence="11 12">
    <name type="scientific">Pseudonocardia yuanmonensis</name>
    <dbReference type="NCBI Taxonomy" id="1095914"/>
    <lineage>
        <taxon>Bacteria</taxon>
        <taxon>Bacillati</taxon>
        <taxon>Actinomycetota</taxon>
        <taxon>Actinomycetes</taxon>
        <taxon>Pseudonocardiales</taxon>
        <taxon>Pseudonocardiaceae</taxon>
        <taxon>Pseudonocardia</taxon>
    </lineage>
</organism>
<dbReference type="NCBIfam" id="NF001854">
    <property type="entry name" value="PRK00575.1"/>
    <property type="match status" value="1"/>
</dbReference>
<evidence type="ECO:0000256" key="6">
    <source>
        <dbReference type="ARBA" id="ARBA00022989"/>
    </source>
</evidence>
<keyword evidence="4 9" id="KW-0812">Transmembrane</keyword>
<keyword evidence="5 9" id="KW-0653">Protein transport</keyword>
<feature type="transmembrane region" description="Helical" evidence="9">
    <location>
        <begin position="31"/>
        <end position="49"/>
    </location>
</feature>
<dbReference type="Proteomes" id="UP001500325">
    <property type="component" value="Unassembled WGS sequence"/>
</dbReference>
<dbReference type="EMBL" id="BAABIC010000021">
    <property type="protein sequence ID" value="GAA4705448.1"/>
    <property type="molecule type" value="Genomic_DNA"/>
</dbReference>
<dbReference type="InterPro" id="IPR003369">
    <property type="entry name" value="TatA/B/E"/>
</dbReference>
<evidence type="ECO:0000256" key="10">
    <source>
        <dbReference type="SAM" id="MobiDB-lite"/>
    </source>
</evidence>
<keyword evidence="2 9" id="KW-0813">Transport</keyword>
<keyword evidence="7 9" id="KW-0811">Translocation</keyword>
<evidence type="ECO:0000256" key="1">
    <source>
        <dbReference type="ARBA" id="ARBA00004162"/>
    </source>
</evidence>
<protein>
    <recommendedName>
        <fullName evidence="9">Sec-independent protein translocase protein TatA</fullName>
    </recommendedName>
</protein>
<evidence type="ECO:0000313" key="12">
    <source>
        <dbReference type="Proteomes" id="UP001500325"/>
    </source>
</evidence>
<feature type="compositionally biased region" description="Basic and acidic residues" evidence="10">
    <location>
        <begin position="1"/>
        <end position="13"/>
    </location>
</feature>
<evidence type="ECO:0000256" key="9">
    <source>
        <dbReference type="HAMAP-Rule" id="MF_00236"/>
    </source>
</evidence>
<evidence type="ECO:0000256" key="2">
    <source>
        <dbReference type="ARBA" id="ARBA00022448"/>
    </source>
</evidence>
<keyword evidence="3 9" id="KW-1003">Cell membrane</keyword>
<evidence type="ECO:0000256" key="4">
    <source>
        <dbReference type="ARBA" id="ARBA00022692"/>
    </source>
</evidence>
<comment type="caution">
    <text evidence="11">The sequence shown here is derived from an EMBL/GenBank/DDBJ whole genome shotgun (WGS) entry which is preliminary data.</text>
</comment>
<dbReference type="HAMAP" id="MF_00236">
    <property type="entry name" value="TatA_E"/>
    <property type="match status" value="1"/>
</dbReference>
<evidence type="ECO:0000256" key="8">
    <source>
        <dbReference type="ARBA" id="ARBA00023136"/>
    </source>
</evidence>
<dbReference type="PANTHER" id="PTHR42982">
    <property type="entry name" value="SEC-INDEPENDENT PROTEIN TRANSLOCASE PROTEIN TATA"/>
    <property type="match status" value="1"/>
</dbReference>
<sequence length="115" mass="11803">MTAAVDGDRDRAARRGSAGPRERKDHVVPNLGGWEIVILVGVLLLLFGAKRLPTMARSVGQSARIFKGEMRGLREEGPAPTVDAQPPAPTAALPVVAGEAGTTAGAAAPAKDQVA</sequence>
<evidence type="ECO:0000313" key="11">
    <source>
        <dbReference type="EMBL" id="GAA4705448.1"/>
    </source>
</evidence>
<keyword evidence="6 9" id="KW-1133">Transmembrane helix</keyword>
<proteinExistence type="inferred from homology"/>
<evidence type="ECO:0000256" key="7">
    <source>
        <dbReference type="ARBA" id="ARBA00023010"/>
    </source>
</evidence>
<feature type="region of interest" description="Disordered" evidence="10">
    <location>
        <begin position="1"/>
        <end position="26"/>
    </location>
</feature>
<keyword evidence="8 9" id="KW-0472">Membrane</keyword>
<gene>
    <name evidence="9" type="primary">tatA</name>
    <name evidence="11" type="ORF">GCM10023215_51760</name>
</gene>
<dbReference type="Pfam" id="PF02416">
    <property type="entry name" value="TatA_B_E"/>
    <property type="match status" value="1"/>
</dbReference>
<dbReference type="PANTHER" id="PTHR42982:SF8">
    <property type="entry name" value="SEC-INDEPENDENT PROTEIN TRANSLOCASE PROTEIN TATA"/>
    <property type="match status" value="1"/>
</dbReference>
<keyword evidence="12" id="KW-1185">Reference proteome</keyword>
<comment type="subcellular location">
    <subcellularLocation>
        <location evidence="1 9">Cell membrane</location>
        <topology evidence="1 9">Single-pass membrane protein</topology>
    </subcellularLocation>
</comment>
<evidence type="ECO:0000256" key="5">
    <source>
        <dbReference type="ARBA" id="ARBA00022927"/>
    </source>
</evidence>
<accession>A0ABP8XCT8</accession>
<dbReference type="Gene3D" id="1.20.5.3310">
    <property type="match status" value="1"/>
</dbReference>
<name>A0ABP8XCT8_9PSEU</name>
<evidence type="ECO:0000256" key="3">
    <source>
        <dbReference type="ARBA" id="ARBA00022475"/>
    </source>
</evidence>
<reference evidence="12" key="1">
    <citation type="journal article" date="2019" name="Int. J. Syst. Evol. Microbiol.">
        <title>The Global Catalogue of Microorganisms (GCM) 10K type strain sequencing project: providing services to taxonomists for standard genome sequencing and annotation.</title>
        <authorList>
            <consortium name="The Broad Institute Genomics Platform"/>
            <consortium name="The Broad Institute Genome Sequencing Center for Infectious Disease"/>
            <person name="Wu L."/>
            <person name="Ma J."/>
        </authorList>
    </citation>
    <scope>NUCLEOTIDE SEQUENCE [LARGE SCALE GENOMIC DNA]</scope>
    <source>
        <strain evidence="12">JCM 18055</strain>
    </source>
</reference>
<comment type="similarity">
    <text evidence="9">Belongs to the TatA/E family.</text>
</comment>